<accession>T1AZT1</accession>
<dbReference type="PANTHER" id="PTHR35601:SF1">
    <property type="entry name" value="TOXIN RELE"/>
    <property type="match status" value="1"/>
</dbReference>
<dbReference type="Pfam" id="PF05016">
    <property type="entry name" value="ParE_toxin"/>
    <property type="match status" value="1"/>
</dbReference>
<reference evidence="2" key="1">
    <citation type="submission" date="2013-08" db="EMBL/GenBank/DDBJ databases">
        <authorList>
            <person name="Mendez C."/>
            <person name="Richter M."/>
            <person name="Ferrer M."/>
            <person name="Sanchez J."/>
        </authorList>
    </citation>
    <scope>NUCLEOTIDE SEQUENCE</scope>
</reference>
<keyword evidence="1" id="KW-1277">Toxin-antitoxin system</keyword>
<dbReference type="AlphaFoldDB" id="T1AZT1"/>
<dbReference type="EMBL" id="AUZZ01000965">
    <property type="protein sequence ID" value="EQD66076.1"/>
    <property type="molecule type" value="Genomic_DNA"/>
</dbReference>
<sequence length="70" mass="8280">MNKQLAQRIYTRLREIADSDNPFIHVKRLTGVALFSLRVGDYRVIMDIKRNSLIILVLRVGHRRNVYKEV</sequence>
<evidence type="ECO:0000256" key="1">
    <source>
        <dbReference type="ARBA" id="ARBA00022649"/>
    </source>
</evidence>
<evidence type="ECO:0000313" key="2">
    <source>
        <dbReference type="EMBL" id="EQD66076.1"/>
    </source>
</evidence>
<dbReference type="SUPFAM" id="SSF143011">
    <property type="entry name" value="RelE-like"/>
    <property type="match status" value="1"/>
</dbReference>
<dbReference type="InterPro" id="IPR035093">
    <property type="entry name" value="RelE/ParE_toxin_dom_sf"/>
</dbReference>
<comment type="caution">
    <text evidence="2">The sequence shown here is derived from an EMBL/GenBank/DDBJ whole genome shotgun (WGS) entry which is preliminary data.</text>
</comment>
<dbReference type="InterPro" id="IPR007712">
    <property type="entry name" value="RelE/ParE_toxin"/>
</dbReference>
<organism evidence="2">
    <name type="scientific">mine drainage metagenome</name>
    <dbReference type="NCBI Taxonomy" id="410659"/>
    <lineage>
        <taxon>unclassified sequences</taxon>
        <taxon>metagenomes</taxon>
        <taxon>ecological metagenomes</taxon>
    </lineage>
</organism>
<dbReference type="PANTHER" id="PTHR35601">
    <property type="entry name" value="TOXIN RELE"/>
    <property type="match status" value="1"/>
</dbReference>
<dbReference type="Gene3D" id="3.30.2310.20">
    <property type="entry name" value="RelE-like"/>
    <property type="match status" value="1"/>
</dbReference>
<protein>
    <submittedName>
        <fullName evidence="2">Plasmid stabilization system protein</fullName>
    </submittedName>
</protein>
<proteinExistence type="predicted"/>
<gene>
    <name evidence="2" type="ORF">B2A_01300</name>
</gene>
<name>T1AZT1_9ZZZZ</name>
<reference evidence="2" key="2">
    <citation type="journal article" date="2014" name="ISME J.">
        <title>Microbial stratification in low pH oxic and suboxic macroscopic growths along an acid mine drainage.</title>
        <authorList>
            <person name="Mendez-Garcia C."/>
            <person name="Mesa V."/>
            <person name="Sprenger R.R."/>
            <person name="Richter M."/>
            <person name="Diez M.S."/>
            <person name="Solano J."/>
            <person name="Bargiela R."/>
            <person name="Golyshina O.V."/>
            <person name="Manteca A."/>
            <person name="Ramos J.L."/>
            <person name="Gallego J.R."/>
            <person name="Llorente I."/>
            <person name="Martins Dos Santos V.A."/>
            <person name="Jensen O.N."/>
            <person name="Pelaez A.I."/>
            <person name="Sanchez J."/>
            <person name="Ferrer M."/>
        </authorList>
    </citation>
    <scope>NUCLEOTIDE SEQUENCE</scope>
</reference>